<proteinExistence type="predicted"/>
<gene>
    <name evidence="1" type="ORF">NAF29_02170</name>
</gene>
<dbReference type="InterPro" id="IPR021284">
    <property type="entry name" value="DUF2750"/>
</dbReference>
<protein>
    <submittedName>
        <fullName evidence="1">DUF2750 domain-containing protein</fullName>
    </submittedName>
</protein>
<name>A0AA42B691_9GAMM</name>
<dbReference type="RefSeq" id="WP_251259839.1">
    <property type="nucleotide sequence ID" value="NZ_JAMQGP010000001.1"/>
</dbReference>
<dbReference type="Proteomes" id="UP001165393">
    <property type="component" value="Unassembled WGS sequence"/>
</dbReference>
<comment type="caution">
    <text evidence="1">The sequence shown here is derived from an EMBL/GenBank/DDBJ whole genome shotgun (WGS) entry which is preliminary data.</text>
</comment>
<reference evidence="1 2" key="1">
    <citation type="journal article" date="2013" name="Antonie Van Leeuwenhoek">
        <title>Echinimonas agarilytica gen. nov., sp. nov., a new gammaproteobacterium isolated from the sea urchin Strongylocentrotus intermedius.</title>
        <authorList>
            <person name="Nedashkovskaya O.I."/>
            <person name="Stenkova A.M."/>
            <person name="Zhukova N.V."/>
            <person name="Van Trappen S."/>
            <person name="Lee J.S."/>
            <person name="Kim S.B."/>
        </authorList>
    </citation>
    <scope>NUCLEOTIDE SEQUENCE [LARGE SCALE GENOMIC DNA]</scope>
    <source>
        <strain evidence="1 2">KMM 6351</strain>
    </source>
</reference>
<evidence type="ECO:0000313" key="2">
    <source>
        <dbReference type="Proteomes" id="UP001165393"/>
    </source>
</evidence>
<sequence length="131" mass="14585">MSDYSAEKIQGWAQLDDEPRFEAFLGLVVKHKEVWALSDDEGCLMVAMEDENCLPLWPLEIYAQQAVAEEWEGFSPLKITLDNFYENWAPGMSGDEIAAAVFPNDEGSCTVLDSEELAVTLKLQAKKAPIA</sequence>
<accession>A0AA42B691</accession>
<dbReference type="AlphaFoldDB" id="A0AA42B691"/>
<keyword evidence="2" id="KW-1185">Reference proteome</keyword>
<dbReference type="EMBL" id="JAMQGP010000001">
    <property type="protein sequence ID" value="MCM2678475.1"/>
    <property type="molecule type" value="Genomic_DNA"/>
</dbReference>
<organism evidence="1 2">
    <name type="scientific">Echinimonas agarilytica</name>
    <dbReference type="NCBI Taxonomy" id="1215918"/>
    <lineage>
        <taxon>Bacteria</taxon>
        <taxon>Pseudomonadati</taxon>
        <taxon>Pseudomonadota</taxon>
        <taxon>Gammaproteobacteria</taxon>
        <taxon>Alteromonadales</taxon>
        <taxon>Echinimonadaceae</taxon>
        <taxon>Echinimonas</taxon>
    </lineage>
</organism>
<evidence type="ECO:0000313" key="1">
    <source>
        <dbReference type="EMBL" id="MCM2678475.1"/>
    </source>
</evidence>
<dbReference type="Pfam" id="PF11042">
    <property type="entry name" value="DUF2750"/>
    <property type="match status" value="1"/>
</dbReference>